<accession>A0A239J8J2</accession>
<evidence type="ECO:0000313" key="1">
    <source>
        <dbReference type="EMBL" id="SNT00974.1"/>
    </source>
</evidence>
<name>A0A239J8J2_EKHLU</name>
<gene>
    <name evidence="1" type="ORF">SAMN05421640_1993</name>
</gene>
<reference evidence="1 2" key="1">
    <citation type="submission" date="2017-06" db="EMBL/GenBank/DDBJ databases">
        <authorList>
            <person name="Kim H.J."/>
            <person name="Triplett B.A."/>
        </authorList>
    </citation>
    <scope>NUCLEOTIDE SEQUENCE [LARGE SCALE GENOMIC DNA]</scope>
    <source>
        <strain evidence="1 2">DSM 19307</strain>
    </source>
</reference>
<sequence length="120" mass="13946">MQNDPELSPKQLGRISSDFVKVAEPLKEAAYAIKKQGFSEYPIFPMCQVSQPIGQVLVEAFQAENDWHYYASFLEEFTQRGLIADEKIFKENFKDPDEFCCLFVIDQEFTNFVFVPYPID</sequence>
<dbReference type="AlphaFoldDB" id="A0A239J8J2"/>
<evidence type="ECO:0000313" key="2">
    <source>
        <dbReference type="Proteomes" id="UP000198393"/>
    </source>
</evidence>
<dbReference type="Proteomes" id="UP000198393">
    <property type="component" value="Unassembled WGS sequence"/>
</dbReference>
<dbReference type="RefSeq" id="WP_089356709.1">
    <property type="nucleotide sequence ID" value="NZ_FZPD01000003.1"/>
</dbReference>
<dbReference type="EMBL" id="FZPD01000003">
    <property type="protein sequence ID" value="SNT00974.1"/>
    <property type="molecule type" value="Genomic_DNA"/>
</dbReference>
<dbReference type="OrthoDB" id="880708at2"/>
<proteinExistence type="predicted"/>
<protein>
    <submittedName>
        <fullName evidence="1">Uncharacterized protein</fullName>
    </submittedName>
</protein>
<keyword evidence="2" id="KW-1185">Reference proteome</keyword>
<organism evidence="1 2">
    <name type="scientific">Ekhidna lutea</name>
    <dbReference type="NCBI Taxonomy" id="447679"/>
    <lineage>
        <taxon>Bacteria</taxon>
        <taxon>Pseudomonadati</taxon>
        <taxon>Bacteroidota</taxon>
        <taxon>Cytophagia</taxon>
        <taxon>Cytophagales</taxon>
        <taxon>Reichenbachiellaceae</taxon>
        <taxon>Ekhidna</taxon>
    </lineage>
</organism>